<comment type="caution">
    <text evidence="1">The sequence shown here is derived from an EMBL/GenBank/DDBJ whole genome shotgun (WGS) entry which is preliminary data.</text>
</comment>
<sequence length="116" mass="13128">MKGGMIPSFHLEKKKNYAGSDGHTSISAYSKIVQLGSLIKFKKRGLQAHGQEQDPHLDSEQKARQHTFKNAYGNMNTKTSSTQQVFFSLRDKVPLQQMSNQTGDWKMKYPHLKSAS</sequence>
<reference evidence="1" key="1">
    <citation type="submission" date="2017-08" db="EMBL/GenBank/DDBJ databases">
        <authorList>
            <person name="Polle J.E."/>
            <person name="Barry K."/>
            <person name="Cushman J."/>
            <person name="Schmutz J."/>
            <person name="Tran D."/>
            <person name="Hathwaick L.T."/>
            <person name="Yim W.C."/>
            <person name="Jenkins J."/>
            <person name="Mckie-Krisberg Z.M."/>
            <person name="Prochnik S."/>
            <person name="Lindquist E."/>
            <person name="Dockter R.B."/>
            <person name="Adam C."/>
            <person name="Molina H."/>
            <person name="Bunkerborg J."/>
            <person name="Jin E."/>
            <person name="Buchheim M."/>
            <person name="Magnuson J."/>
        </authorList>
    </citation>
    <scope>NUCLEOTIDE SEQUENCE</scope>
    <source>
        <strain evidence="1">CCAP 19/18</strain>
    </source>
</reference>
<protein>
    <recommendedName>
        <fullName evidence="3">Encoded protein</fullName>
    </recommendedName>
</protein>
<organism evidence="1 2">
    <name type="scientific">Dunaliella salina</name>
    <name type="common">Green alga</name>
    <name type="synonym">Protococcus salinus</name>
    <dbReference type="NCBI Taxonomy" id="3046"/>
    <lineage>
        <taxon>Eukaryota</taxon>
        <taxon>Viridiplantae</taxon>
        <taxon>Chlorophyta</taxon>
        <taxon>core chlorophytes</taxon>
        <taxon>Chlorophyceae</taxon>
        <taxon>CS clade</taxon>
        <taxon>Chlamydomonadales</taxon>
        <taxon>Dunaliellaceae</taxon>
        <taxon>Dunaliella</taxon>
    </lineage>
</organism>
<dbReference type="EMBL" id="MU069453">
    <property type="protein sequence ID" value="KAF5842881.1"/>
    <property type="molecule type" value="Genomic_DNA"/>
</dbReference>
<evidence type="ECO:0008006" key="3">
    <source>
        <dbReference type="Google" id="ProtNLM"/>
    </source>
</evidence>
<proteinExistence type="predicted"/>
<accession>A0ABQ7H7P9</accession>
<keyword evidence="2" id="KW-1185">Reference proteome</keyword>
<gene>
    <name evidence="1" type="ORF">DUNSADRAFT_4340</name>
</gene>
<name>A0ABQ7H7P9_DUNSA</name>
<dbReference type="Proteomes" id="UP000815325">
    <property type="component" value="Unassembled WGS sequence"/>
</dbReference>
<evidence type="ECO:0000313" key="2">
    <source>
        <dbReference type="Proteomes" id="UP000815325"/>
    </source>
</evidence>
<evidence type="ECO:0000313" key="1">
    <source>
        <dbReference type="EMBL" id="KAF5842881.1"/>
    </source>
</evidence>